<dbReference type="PANTHER" id="PTHR12910">
    <property type="entry name" value="NADH-UBIQUINONE OXIDOREDUCTASE SUBUNIT B17.2"/>
    <property type="match status" value="1"/>
</dbReference>
<evidence type="ECO:0000313" key="3">
    <source>
        <dbReference type="Proteomes" id="UP000501094"/>
    </source>
</evidence>
<dbReference type="KEGG" id="peg:E5R92_02445"/>
<dbReference type="Proteomes" id="UP000501094">
    <property type="component" value="Chromosome"/>
</dbReference>
<evidence type="ECO:0000313" key="2">
    <source>
        <dbReference type="EMBL" id="QIZ20644.1"/>
    </source>
</evidence>
<reference evidence="2 3" key="1">
    <citation type="journal article" date="2020" name="Nat. Microbiol.">
        <title>Lysogenic host-virus interactions in SAR11 marine bacteria.</title>
        <authorList>
            <person name="Morris R.M."/>
            <person name="Cain K.R."/>
            <person name="Hvorecny K.L."/>
            <person name="Kollman J.M."/>
        </authorList>
    </citation>
    <scope>NUCLEOTIDE SEQUENCE [LARGE SCALE GENOMIC DNA]</scope>
    <source>
        <strain evidence="2 3">NP1</strain>
    </source>
</reference>
<dbReference type="InterPro" id="IPR007763">
    <property type="entry name" value="NDUFA12"/>
</dbReference>
<dbReference type="GO" id="GO:0045271">
    <property type="term" value="C:respiratory chain complex I"/>
    <property type="evidence" value="ECO:0007669"/>
    <property type="project" value="InterPro"/>
</dbReference>
<name>A0A6H1Q1E6_9PROT</name>
<keyword evidence="3" id="KW-1185">Reference proteome</keyword>
<dbReference type="PANTHER" id="PTHR12910:SF2">
    <property type="entry name" value="NADH DEHYDROGENASE [UBIQUINONE] 1 ALPHA SUBCOMPLEX SUBUNIT 12"/>
    <property type="match status" value="1"/>
</dbReference>
<dbReference type="RefSeq" id="WP_168606529.1">
    <property type="nucleotide sequence ID" value="NZ_CP038852.1"/>
</dbReference>
<feature type="region of interest" description="Disordered" evidence="1">
    <location>
        <begin position="87"/>
        <end position="109"/>
    </location>
</feature>
<accession>A0A6H1Q1E6</accession>
<evidence type="ECO:0000256" key="1">
    <source>
        <dbReference type="SAM" id="MobiDB-lite"/>
    </source>
</evidence>
<keyword evidence="2" id="KW-0830">Ubiquinone</keyword>
<proteinExistence type="predicted"/>
<organism evidence="2 3">
    <name type="scientific">Candidatus Pelagibacter giovannonii</name>
    <dbReference type="NCBI Taxonomy" id="2563896"/>
    <lineage>
        <taxon>Bacteria</taxon>
        <taxon>Pseudomonadati</taxon>
        <taxon>Pseudomonadota</taxon>
        <taxon>Alphaproteobacteria</taxon>
        <taxon>Candidatus Pelagibacterales</taxon>
        <taxon>Candidatus Pelagibacteraceae</taxon>
        <taxon>Candidatus Pelagibacter</taxon>
    </lineage>
</organism>
<dbReference type="GO" id="GO:0006979">
    <property type="term" value="P:response to oxidative stress"/>
    <property type="evidence" value="ECO:0007669"/>
    <property type="project" value="TreeGrafter"/>
</dbReference>
<dbReference type="EMBL" id="CP038852">
    <property type="protein sequence ID" value="QIZ20644.1"/>
    <property type="molecule type" value="Genomic_DNA"/>
</dbReference>
<feature type="compositionally biased region" description="Polar residues" evidence="1">
    <location>
        <begin position="89"/>
        <end position="98"/>
    </location>
</feature>
<dbReference type="AlphaFoldDB" id="A0A6H1Q1E6"/>
<sequence length="119" mass="14408">MLTLFKKIFIWWNQETLGTKLKTIFYGKLVGKDSSGNKYYESKSGKRWVIYNDEIDASKIHTEWYSWMHFTNNRIENNHELNKYDWQKPHQSNQTGTENAYHPNKNNDPIKKKYTIWKS</sequence>
<protein>
    <submittedName>
        <fullName evidence="2">NADH-ubiquinone oxidoreductase</fullName>
    </submittedName>
</protein>
<dbReference type="Pfam" id="PF05071">
    <property type="entry name" value="NDUFA12"/>
    <property type="match status" value="1"/>
</dbReference>
<gene>
    <name evidence="2" type="ORF">E5R92_02445</name>
</gene>